<evidence type="ECO:0000259" key="2">
    <source>
        <dbReference type="SMART" id="SM00014"/>
    </source>
</evidence>
<dbReference type="AlphaFoldDB" id="A0A1L3SN10"/>
<dbReference type="KEGG" id="meso:BSQ44_04570"/>
<dbReference type="InterPro" id="IPR000326">
    <property type="entry name" value="PAP2/HPO"/>
</dbReference>
<keyword evidence="1" id="KW-0472">Membrane</keyword>
<keyword evidence="1" id="KW-0812">Transmembrane</keyword>
<dbReference type="CDD" id="cd03392">
    <property type="entry name" value="PAP2_like_2"/>
    <property type="match status" value="1"/>
</dbReference>
<gene>
    <name evidence="3" type="ORF">BSQ44_04570</name>
</gene>
<dbReference type="EMBL" id="CP018171">
    <property type="protein sequence ID" value="APH70741.1"/>
    <property type="molecule type" value="Genomic_DNA"/>
</dbReference>
<evidence type="ECO:0000313" key="4">
    <source>
        <dbReference type="Proteomes" id="UP000182840"/>
    </source>
</evidence>
<dbReference type="OrthoDB" id="9801622at2"/>
<organism evidence="3 4">
    <name type="scientific">Aquibium oceanicum</name>
    <dbReference type="NCBI Taxonomy" id="1670800"/>
    <lineage>
        <taxon>Bacteria</taxon>
        <taxon>Pseudomonadati</taxon>
        <taxon>Pseudomonadota</taxon>
        <taxon>Alphaproteobacteria</taxon>
        <taxon>Hyphomicrobiales</taxon>
        <taxon>Phyllobacteriaceae</taxon>
        <taxon>Aquibium</taxon>
    </lineage>
</organism>
<dbReference type="PANTHER" id="PTHR14969:SF13">
    <property type="entry name" value="AT30094P"/>
    <property type="match status" value="1"/>
</dbReference>
<feature type="transmembrane region" description="Helical" evidence="1">
    <location>
        <begin position="175"/>
        <end position="197"/>
    </location>
</feature>
<dbReference type="PANTHER" id="PTHR14969">
    <property type="entry name" value="SPHINGOSINE-1-PHOSPHATE PHOSPHOHYDROLASE"/>
    <property type="match status" value="1"/>
</dbReference>
<feature type="transmembrane region" description="Helical" evidence="1">
    <location>
        <begin position="76"/>
        <end position="97"/>
    </location>
</feature>
<protein>
    <submittedName>
        <fullName evidence="3">PA-phosphatase</fullName>
    </submittedName>
</protein>
<keyword evidence="1" id="KW-1133">Transmembrane helix</keyword>
<feature type="domain" description="Phosphatidic acid phosphatase type 2/haloperoxidase" evidence="2">
    <location>
        <begin position="104"/>
        <end position="218"/>
    </location>
</feature>
<dbReference type="Pfam" id="PF01569">
    <property type="entry name" value="PAP2"/>
    <property type="match status" value="1"/>
</dbReference>
<name>A0A1L3SN10_9HYPH</name>
<feature type="transmembrane region" description="Helical" evidence="1">
    <location>
        <begin position="203"/>
        <end position="224"/>
    </location>
</feature>
<dbReference type="Gene3D" id="1.20.144.10">
    <property type="entry name" value="Phosphatidic acid phosphatase type 2/haloperoxidase"/>
    <property type="match status" value="2"/>
</dbReference>
<reference evidence="4" key="1">
    <citation type="submission" date="2016-11" db="EMBL/GenBank/DDBJ databases">
        <title>Mesorhizobium oceanicum sp. nov., isolated from deep seawater in South China Sea.</title>
        <authorList>
            <person name="Fu G.-Y."/>
        </authorList>
    </citation>
    <scope>NUCLEOTIDE SEQUENCE [LARGE SCALE GENOMIC DNA]</scope>
    <source>
        <strain evidence="4">B7</strain>
    </source>
</reference>
<dbReference type="SUPFAM" id="SSF48317">
    <property type="entry name" value="Acid phosphatase/Vanadium-dependent haloperoxidase"/>
    <property type="match status" value="1"/>
</dbReference>
<proteinExistence type="predicted"/>
<dbReference type="STRING" id="1670800.BSQ44_04570"/>
<keyword evidence="4" id="KW-1185">Reference proteome</keyword>
<feature type="transmembrane region" description="Helical" evidence="1">
    <location>
        <begin position="142"/>
        <end position="163"/>
    </location>
</feature>
<dbReference type="SMART" id="SM00014">
    <property type="entry name" value="acidPPc"/>
    <property type="match status" value="1"/>
</dbReference>
<accession>A0A1L3SN10</accession>
<feature type="transmembrane region" description="Helical" evidence="1">
    <location>
        <begin position="12"/>
        <end position="32"/>
    </location>
</feature>
<dbReference type="Proteomes" id="UP000182840">
    <property type="component" value="Chromosome"/>
</dbReference>
<dbReference type="RefSeq" id="WP_072602150.1">
    <property type="nucleotide sequence ID" value="NZ_CP018171.1"/>
</dbReference>
<sequence>MRKIPFAGRLKSVEWEVILALLVPAAAAWGLIELAGEVLEGSTAAMDERILLAFRSASDLGDPLGPAWLEEMMRDFTALGGIGVLTLVTFAAAGYLMTTGKKHAALAVLVAVGGGILISTLVKEFVDRPRPDLVPHGSYVTSASFPSGHSMMAATVYLTLAAMLVRVQPLWRTRLLILCSAVFVVLLVGVSRVYLGVHWPTDVLAGWSVGAGWAIGCWLVTLWLQRRGAVEPEANMPQNSVPPPAGQ</sequence>
<dbReference type="InterPro" id="IPR036938">
    <property type="entry name" value="PAP2/HPO_sf"/>
</dbReference>
<evidence type="ECO:0000313" key="3">
    <source>
        <dbReference type="EMBL" id="APH70741.1"/>
    </source>
</evidence>
<evidence type="ECO:0000256" key="1">
    <source>
        <dbReference type="SAM" id="Phobius"/>
    </source>
</evidence>
<feature type="transmembrane region" description="Helical" evidence="1">
    <location>
        <begin position="104"/>
        <end position="122"/>
    </location>
</feature>